<organism evidence="6 7">
    <name type="scientific">Polyplosphaeria fusca</name>
    <dbReference type="NCBI Taxonomy" id="682080"/>
    <lineage>
        <taxon>Eukaryota</taxon>
        <taxon>Fungi</taxon>
        <taxon>Dikarya</taxon>
        <taxon>Ascomycota</taxon>
        <taxon>Pezizomycotina</taxon>
        <taxon>Dothideomycetes</taxon>
        <taxon>Pleosporomycetidae</taxon>
        <taxon>Pleosporales</taxon>
        <taxon>Tetraplosphaeriaceae</taxon>
        <taxon>Polyplosphaeria</taxon>
    </lineage>
</organism>
<dbReference type="PANTHER" id="PTHR24123">
    <property type="entry name" value="ANKYRIN REPEAT-CONTAINING"/>
    <property type="match status" value="1"/>
</dbReference>
<reference evidence="6" key="1">
    <citation type="journal article" date="2020" name="Stud. Mycol.">
        <title>101 Dothideomycetes genomes: a test case for predicting lifestyles and emergence of pathogens.</title>
        <authorList>
            <person name="Haridas S."/>
            <person name="Albert R."/>
            <person name="Binder M."/>
            <person name="Bloem J."/>
            <person name="Labutti K."/>
            <person name="Salamov A."/>
            <person name="Andreopoulos B."/>
            <person name="Baker S."/>
            <person name="Barry K."/>
            <person name="Bills G."/>
            <person name="Bluhm B."/>
            <person name="Cannon C."/>
            <person name="Castanera R."/>
            <person name="Culley D."/>
            <person name="Daum C."/>
            <person name="Ezra D."/>
            <person name="Gonzalez J."/>
            <person name="Henrissat B."/>
            <person name="Kuo A."/>
            <person name="Liang C."/>
            <person name="Lipzen A."/>
            <person name="Lutzoni F."/>
            <person name="Magnuson J."/>
            <person name="Mondo S."/>
            <person name="Nolan M."/>
            <person name="Ohm R."/>
            <person name="Pangilinan J."/>
            <person name="Park H.-J."/>
            <person name="Ramirez L."/>
            <person name="Alfaro M."/>
            <person name="Sun H."/>
            <person name="Tritt A."/>
            <person name="Yoshinaga Y."/>
            <person name="Zwiers L.-H."/>
            <person name="Turgeon B."/>
            <person name="Goodwin S."/>
            <person name="Spatafora J."/>
            <person name="Crous P."/>
            <person name="Grigoriev I."/>
        </authorList>
    </citation>
    <scope>NUCLEOTIDE SEQUENCE</scope>
    <source>
        <strain evidence="6">CBS 125425</strain>
    </source>
</reference>
<dbReference type="Pfam" id="PF00023">
    <property type="entry name" value="Ank"/>
    <property type="match status" value="1"/>
</dbReference>
<dbReference type="PANTHER" id="PTHR24123:SF33">
    <property type="entry name" value="PROTEIN HOS4"/>
    <property type="match status" value="1"/>
</dbReference>
<feature type="domain" description="Nephrocystin 3-like N-terminal" evidence="5">
    <location>
        <begin position="279"/>
        <end position="466"/>
    </location>
</feature>
<feature type="repeat" description="ANK" evidence="3">
    <location>
        <begin position="973"/>
        <end position="1005"/>
    </location>
</feature>
<evidence type="ECO:0000313" key="7">
    <source>
        <dbReference type="Proteomes" id="UP000799444"/>
    </source>
</evidence>
<dbReference type="PROSITE" id="PS50088">
    <property type="entry name" value="ANK_REPEAT"/>
    <property type="match status" value="3"/>
</dbReference>
<dbReference type="PROSITE" id="PS50297">
    <property type="entry name" value="ANK_REP_REGION"/>
    <property type="match status" value="2"/>
</dbReference>
<keyword evidence="2 3" id="KW-0040">ANK repeat</keyword>
<accession>A0A9P4V0E6</accession>
<evidence type="ECO:0000256" key="2">
    <source>
        <dbReference type="ARBA" id="ARBA00023043"/>
    </source>
</evidence>
<name>A0A9P4V0E6_9PLEO</name>
<dbReference type="Gene3D" id="3.40.50.300">
    <property type="entry name" value="P-loop containing nucleotide triphosphate hydrolases"/>
    <property type="match status" value="1"/>
</dbReference>
<dbReference type="InterPro" id="IPR036770">
    <property type="entry name" value="Ankyrin_rpt-contain_sf"/>
</dbReference>
<dbReference type="Pfam" id="PF17109">
    <property type="entry name" value="Goodbye"/>
    <property type="match status" value="1"/>
</dbReference>
<dbReference type="InterPro" id="IPR051165">
    <property type="entry name" value="Multifunctional_ANK_Repeat"/>
</dbReference>
<evidence type="ECO:0000256" key="3">
    <source>
        <dbReference type="PROSITE-ProRule" id="PRU00023"/>
    </source>
</evidence>
<feature type="domain" description="Fungal STAND N-terminal Goodbye" evidence="4">
    <location>
        <begin position="28"/>
        <end position="147"/>
    </location>
</feature>
<dbReference type="SUPFAM" id="SSF52540">
    <property type="entry name" value="P-loop containing nucleoside triphosphate hydrolases"/>
    <property type="match status" value="1"/>
</dbReference>
<dbReference type="InterPro" id="IPR056884">
    <property type="entry name" value="NPHP3-like_N"/>
</dbReference>
<evidence type="ECO:0000259" key="4">
    <source>
        <dbReference type="Pfam" id="PF17109"/>
    </source>
</evidence>
<evidence type="ECO:0000259" key="5">
    <source>
        <dbReference type="Pfam" id="PF24883"/>
    </source>
</evidence>
<evidence type="ECO:0000313" key="6">
    <source>
        <dbReference type="EMBL" id="KAF2733394.1"/>
    </source>
</evidence>
<dbReference type="SUPFAM" id="SSF48403">
    <property type="entry name" value="Ankyrin repeat"/>
    <property type="match status" value="2"/>
</dbReference>
<dbReference type="SMART" id="SM00248">
    <property type="entry name" value="ANK"/>
    <property type="match status" value="9"/>
</dbReference>
<dbReference type="InterPro" id="IPR031350">
    <property type="entry name" value="Goodbye_dom"/>
</dbReference>
<gene>
    <name evidence="6" type="ORF">EJ04DRAFT_524570</name>
</gene>
<proteinExistence type="predicted"/>
<dbReference type="Proteomes" id="UP000799444">
    <property type="component" value="Unassembled WGS sequence"/>
</dbReference>
<dbReference type="OrthoDB" id="448455at2759"/>
<keyword evidence="7" id="KW-1185">Reference proteome</keyword>
<protein>
    <submittedName>
        <fullName evidence="6">Ankyrin</fullName>
    </submittedName>
</protein>
<dbReference type="EMBL" id="ML996162">
    <property type="protein sequence ID" value="KAF2733394.1"/>
    <property type="molecule type" value="Genomic_DNA"/>
</dbReference>
<keyword evidence="1" id="KW-0677">Repeat</keyword>
<dbReference type="Gene3D" id="1.25.40.20">
    <property type="entry name" value="Ankyrin repeat-containing domain"/>
    <property type="match status" value="2"/>
</dbReference>
<dbReference type="InterPro" id="IPR002110">
    <property type="entry name" value="Ankyrin_rpt"/>
</dbReference>
<feature type="repeat" description="ANK" evidence="3">
    <location>
        <begin position="1225"/>
        <end position="1257"/>
    </location>
</feature>
<comment type="caution">
    <text evidence="6">The sequence shown here is derived from an EMBL/GenBank/DDBJ whole genome shotgun (WGS) entry which is preliminary data.</text>
</comment>
<dbReference type="Pfam" id="PF12796">
    <property type="entry name" value="Ank_2"/>
    <property type="match status" value="2"/>
</dbReference>
<sequence>MSLPIQSAAYQQRLHSDAASNEQFRSMWETALQEYKAKTDRDLEALKPINVSGLSRTLLAIDDDFKKKRKGEPGPRKARDILNACVKPLEALSSVAAGAISMTPFAPAATIFGAGMYLIEACGKVSEAYDFVSELLEECKAYVDRLQKLIEIRIPDDFLNKLTIILKYILEIFSECEKVMADGRFKIWASKAFLGKGKDEILHASRERLRRYFTEEEMYTVAQIFVTTEKTHSKVSVLVDSDKMSKVTRVIDSLPPGPFDVATKQAEDNAKSGIMPPVWVETHEAYREWLTSASPHQRWLWALGEVGVGKTTLVSYLAPILGSHNLSSISQDTGPHLVNTGLDDYSSQYSLQQPAVALFYGDYETKGEQRPEYVFQCLIRQLLQQLQVAAIDRAVARCDQVDGLKKATKAASHASWTSILNDVASEFQRTYIIVDALDKEESGYEDLVARLHQLKSPSVKLLVTSRDDPAMRSDADFRKAIPMTIQVEHDFISSYVRNRLKRIRNKTETTDTVGTSALPRILVDPSEFEQVMQSIMSTAHGNFYYAEASINLLLQERKPENVRHKMTKLTGSLQEVIRLDVERVELQSSQYNRNVGLKTLMLATFAGRDLSIDELQHAVVLLVHPETRESARQVSHKVQFLTIEYLVECSCRLLRIEDRTRTVHVDEVIRSYCTRSGKFDNAHYEIAEICLTFLDRMSFSLRCNFKQGLASRRQEHPFYRYAARYWALHMREAGESLFFKSSSPVPLFTLLNRRLFCNAVAIELHEEFPPRMWNWLNSDTWKAVRESKDPVMPAVHLLVYLELPRTLDWWLRQNPQDVHAKSATGMSPLYLACLFGRTRMAEILLFDYHADPTAKGSPPSGYCLNAAVISQSTEIVKRILYVNSKETLQLGNRHKRRPLGEAVARSDLNIVRMLIKETLAAPNGEELLLMGDDDGMTALHEIAAAPNPSGEAMKMLVSSKGGRAFLQKHTIKWQDTALHLAAIRGNDHAVKHLLELGADPSLRQSTGKTPLMLAVTGIFSTNKNTINLLLAATQDHETRDNNGRTTWHLAAKNGRNLTLAFLIQHTPKSLFHATDKQNETPIHAAITAHSDGWAHCVKVLLRDCPGQTSVQDAYAVLNALISDRTAIAAEALKLLIEQHPADTWPYCRGNTTLLHKTLHHGSLDMVRLVWDLLGAESAKILEQRDAAGSTPLILAAGASVPVEEACAKVEFLLEKGARVDERDEAERTALHGAVERDLPDVVKVLLDGGADVRVRDREGAGALDGVGAEARCVQVREVMDAKGVLAREN</sequence>
<evidence type="ECO:0000256" key="1">
    <source>
        <dbReference type="ARBA" id="ARBA00022737"/>
    </source>
</evidence>
<dbReference type="Pfam" id="PF24883">
    <property type="entry name" value="NPHP3_N"/>
    <property type="match status" value="1"/>
</dbReference>
<feature type="repeat" description="ANK" evidence="3">
    <location>
        <begin position="1187"/>
        <end position="1224"/>
    </location>
</feature>
<dbReference type="InterPro" id="IPR027417">
    <property type="entry name" value="P-loop_NTPase"/>
</dbReference>